<organism evidence="6 7">
    <name type="scientific">Bilophila wadsworthia (strain 3_1_6)</name>
    <dbReference type="NCBI Taxonomy" id="563192"/>
    <lineage>
        <taxon>Bacteria</taxon>
        <taxon>Pseudomonadati</taxon>
        <taxon>Thermodesulfobacteriota</taxon>
        <taxon>Desulfovibrionia</taxon>
        <taxon>Desulfovibrionales</taxon>
        <taxon>Desulfovibrionaceae</taxon>
        <taxon>Bilophila</taxon>
    </lineage>
</organism>
<protein>
    <submittedName>
        <fullName evidence="6">Tat (Twin-arginine translocation) pathway signal sequence</fullName>
    </submittedName>
</protein>
<keyword evidence="5" id="KW-0732">Signal</keyword>
<proteinExistence type="predicted"/>
<evidence type="ECO:0000256" key="1">
    <source>
        <dbReference type="ARBA" id="ARBA00004418"/>
    </source>
</evidence>
<evidence type="ECO:0000256" key="3">
    <source>
        <dbReference type="ARBA" id="ARBA00022723"/>
    </source>
</evidence>
<dbReference type="EMBL" id="ADCP02000001">
    <property type="protein sequence ID" value="EFV42608.1"/>
    <property type="molecule type" value="Genomic_DNA"/>
</dbReference>
<dbReference type="GO" id="GO:0051536">
    <property type="term" value="F:iron-sulfur cluster binding"/>
    <property type="evidence" value="ECO:0007669"/>
    <property type="project" value="UniProtKB-KW"/>
</dbReference>
<comment type="caution">
    <text evidence="6">The sequence shown here is derived from an EMBL/GenBank/DDBJ whole genome shotgun (WGS) entry which is preliminary data.</text>
</comment>
<dbReference type="PROSITE" id="PS51318">
    <property type="entry name" value="TAT"/>
    <property type="match status" value="1"/>
</dbReference>
<reference evidence="6 7" key="1">
    <citation type="submission" date="2010-10" db="EMBL/GenBank/DDBJ databases">
        <authorList>
            <consortium name="The Broad Institute Genome Sequencing Platform"/>
            <person name="Ward D."/>
            <person name="Earl A."/>
            <person name="Feldgarden M."/>
            <person name="Young S.K."/>
            <person name="Gargeya S."/>
            <person name="Zeng Q."/>
            <person name="Alvarado L."/>
            <person name="Berlin A."/>
            <person name="Bochicchio J."/>
            <person name="Chapman S.B."/>
            <person name="Chen Z."/>
            <person name="Freedman E."/>
            <person name="Gellesch M."/>
            <person name="Goldberg J."/>
            <person name="Griggs A."/>
            <person name="Gujja S."/>
            <person name="Heilman E."/>
            <person name="Heiman D."/>
            <person name="Howarth C."/>
            <person name="Mehta T."/>
            <person name="Neiman D."/>
            <person name="Pearson M."/>
            <person name="Roberts A."/>
            <person name="Saif S."/>
            <person name="Shea T."/>
            <person name="Shenoy N."/>
            <person name="Sisk P."/>
            <person name="Stolte C."/>
            <person name="Sykes S."/>
            <person name="White J."/>
            <person name="Yandava C."/>
            <person name="Allen-Vercoe E."/>
            <person name="Sibley C."/>
            <person name="Ambrose C.E."/>
            <person name="Strauss J."/>
            <person name="Daigneault M."/>
            <person name="Haas B."/>
            <person name="Nusbaum C."/>
            <person name="Birren B."/>
        </authorList>
    </citation>
    <scope>NUCLEOTIDE SEQUENCE [LARGE SCALE GENOMIC DNA]</scope>
    <source>
        <strain evidence="6 7">3_1_6</strain>
    </source>
</reference>
<dbReference type="InterPro" id="IPR019546">
    <property type="entry name" value="TAT_signal_bac_arc"/>
</dbReference>
<dbReference type="GO" id="GO:0046872">
    <property type="term" value="F:metal ion binding"/>
    <property type="evidence" value="ECO:0007669"/>
    <property type="project" value="UniProtKB-KW"/>
</dbReference>
<reference evidence="6 7" key="2">
    <citation type="submission" date="2013-04" db="EMBL/GenBank/DDBJ databases">
        <title>The Genome Sequence of Bilophila wadsworthia 3_1_6.</title>
        <authorList>
            <consortium name="The Broad Institute Genomics Platform"/>
            <person name="Earl A."/>
            <person name="Ward D."/>
            <person name="Feldgarden M."/>
            <person name="Gevers D."/>
            <person name="Sibley C."/>
            <person name="Strauss J."/>
            <person name="Allen-Vercoe E."/>
            <person name="Walker B."/>
            <person name="Young S."/>
            <person name="Zeng Q."/>
            <person name="Gargeya S."/>
            <person name="Fitzgerald M."/>
            <person name="Haas B."/>
            <person name="Abouelleil A."/>
            <person name="Allen A.W."/>
            <person name="Alvarado L."/>
            <person name="Arachchi H.M."/>
            <person name="Berlin A.M."/>
            <person name="Chapman S.B."/>
            <person name="Gainer-Dewar J."/>
            <person name="Goldberg J."/>
            <person name="Griggs A."/>
            <person name="Gujja S."/>
            <person name="Hansen M."/>
            <person name="Howarth C."/>
            <person name="Imamovic A."/>
            <person name="Ireland A."/>
            <person name="Larimer J."/>
            <person name="McCowan C."/>
            <person name="Murphy C."/>
            <person name="Pearson M."/>
            <person name="Poon T.W."/>
            <person name="Priest M."/>
            <person name="Roberts A."/>
            <person name="Saif S."/>
            <person name="Shea T."/>
            <person name="Sisk P."/>
            <person name="Sykes S."/>
            <person name="Wortman J."/>
            <person name="Nusbaum C."/>
            <person name="Birren B."/>
        </authorList>
    </citation>
    <scope>NUCLEOTIDE SEQUENCE [LARGE SCALE GENOMIC DNA]</scope>
    <source>
        <strain evidence="6 7">3_1_6</strain>
    </source>
</reference>
<dbReference type="OrthoDB" id="8400810at2"/>
<name>E5YBM7_BILW3</name>
<dbReference type="GeneID" id="78084398"/>
<gene>
    <name evidence="6" type="ORF">HMPREF0179_03601</name>
</gene>
<evidence type="ECO:0000256" key="2">
    <source>
        <dbReference type="ARBA" id="ARBA00011771"/>
    </source>
</evidence>
<evidence type="ECO:0000313" key="6">
    <source>
        <dbReference type="EMBL" id="EFV42608.1"/>
    </source>
</evidence>
<dbReference type="STRING" id="563192.HMPREF0179_03601"/>
<dbReference type="eggNOG" id="ENOG502Z7SX">
    <property type="taxonomic scope" value="Bacteria"/>
</dbReference>
<dbReference type="HOGENOM" id="CLU_065508_0_0_7"/>
<sequence length="243" mass="26628">MPDEKDISRRRFLQYTGLVTGAAAALGLSTVSMAAEQGGNAHSGHAAATANPLNRARMFFTNELDFSTLSEAAERIFPKDEFGPGAKELAVPYFIDNQLAGAYGYNAREYIAGPHFKGAPTQGYQTPLVRRDLFKQGILALNSAAQERFKKDFPQLSGAEQDQILIDCEAGKLPTQGFTSDYFFSLLKNAVLAGAYADPLYNGNNNMDGWRMKEYPGAQMAYTYLMTSETFEKVPPVSLSSME</sequence>
<comment type="subunit">
    <text evidence="2">Heterodimer of a large and a small subunit.</text>
</comment>
<evidence type="ECO:0000313" key="7">
    <source>
        <dbReference type="Proteomes" id="UP000006034"/>
    </source>
</evidence>
<feature type="chain" id="PRO_5003201010" evidence="5">
    <location>
        <begin position="35"/>
        <end position="243"/>
    </location>
</feature>
<dbReference type="Pfam" id="PF13618">
    <property type="entry name" value="Gluconate_2-dh3"/>
    <property type="match status" value="1"/>
</dbReference>
<keyword evidence="4" id="KW-0411">Iron-sulfur</keyword>
<dbReference type="NCBIfam" id="TIGR01409">
    <property type="entry name" value="TAT_signal_seq"/>
    <property type="match status" value="1"/>
</dbReference>
<dbReference type="InterPro" id="IPR006311">
    <property type="entry name" value="TAT_signal"/>
</dbReference>
<dbReference type="RefSeq" id="WP_005030636.1">
    <property type="nucleotide sequence ID" value="NZ_KE150238.1"/>
</dbReference>
<evidence type="ECO:0000256" key="5">
    <source>
        <dbReference type="SAM" id="SignalP"/>
    </source>
</evidence>
<keyword evidence="7" id="KW-1185">Reference proteome</keyword>
<feature type="signal peptide" evidence="5">
    <location>
        <begin position="1"/>
        <end position="34"/>
    </location>
</feature>
<comment type="subcellular location">
    <subcellularLocation>
        <location evidence="1">Periplasm</location>
    </subcellularLocation>
</comment>
<dbReference type="InterPro" id="IPR027056">
    <property type="entry name" value="Gluconate_2DH_su3"/>
</dbReference>
<evidence type="ECO:0000256" key="4">
    <source>
        <dbReference type="ARBA" id="ARBA00023014"/>
    </source>
</evidence>
<dbReference type="AlphaFoldDB" id="E5YBM7"/>
<keyword evidence="4" id="KW-0408">Iron</keyword>
<accession>E5YBM7</accession>
<dbReference type="GO" id="GO:0042597">
    <property type="term" value="C:periplasmic space"/>
    <property type="evidence" value="ECO:0007669"/>
    <property type="project" value="UniProtKB-SubCell"/>
</dbReference>
<dbReference type="Proteomes" id="UP000006034">
    <property type="component" value="Unassembled WGS sequence"/>
</dbReference>
<keyword evidence="3" id="KW-0479">Metal-binding</keyword>